<evidence type="ECO:0000256" key="3">
    <source>
        <dbReference type="ARBA" id="ARBA00022840"/>
    </source>
</evidence>
<dbReference type="PANTHER" id="PTHR12835:SF5">
    <property type="entry name" value="BIOTIN--PROTEIN LIGASE"/>
    <property type="match status" value="1"/>
</dbReference>
<dbReference type="RefSeq" id="WP_346033233.1">
    <property type="nucleotide sequence ID" value="NZ_BAABHV010000017.1"/>
</dbReference>
<comment type="caution">
    <text evidence="8">The sequence shown here is derived from an EMBL/GenBank/DDBJ whole genome shotgun (WGS) entry which is preliminary data.</text>
</comment>
<keyword evidence="1 8" id="KW-0436">Ligase</keyword>
<dbReference type="InterPro" id="IPR045864">
    <property type="entry name" value="aa-tRNA-synth_II/BPL/LPL"/>
</dbReference>
<evidence type="ECO:0000256" key="6">
    <source>
        <dbReference type="ARBA" id="ARBA00047846"/>
    </source>
</evidence>
<sequence length="241" mass="25669">MSPQIDYVPETGSTNADLLARLLVNELVPEGYWLVADRQTAGRGRQGRSWIDAPGNFMGSTVVRLHDRDPSPGTLSFVAALAVYETVLPLLATPSALMLKWPNDVLLEGAKFCGLLLECERGHAVIGIGVNLAAAPQITDRKVRSLSDIGPAPARDAFASALAAQFATELQRWREFGAGPITNRWKAAAHKPGTPLSVHDGGGTALSGTYDGLTDDGALRLRLPDGTTHTVHAGDVTLEER</sequence>
<dbReference type="PANTHER" id="PTHR12835">
    <property type="entry name" value="BIOTIN PROTEIN LIGASE"/>
    <property type="match status" value="1"/>
</dbReference>
<evidence type="ECO:0000256" key="4">
    <source>
        <dbReference type="ARBA" id="ARBA00023267"/>
    </source>
</evidence>
<keyword evidence="2" id="KW-0547">Nucleotide-binding</keyword>
<dbReference type="EMBL" id="BAABHV010000017">
    <property type="protein sequence ID" value="GAA5057612.1"/>
    <property type="molecule type" value="Genomic_DNA"/>
</dbReference>
<dbReference type="NCBIfam" id="TIGR00121">
    <property type="entry name" value="birA_ligase"/>
    <property type="match status" value="1"/>
</dbReference>
<organism evidence="8 9">
    <name type="scientific">Erythrobacter westpacificensis</name>
    <dbReference type="NCBI Taxonomy" id="1055231"/>
    <lineage>
        <taxon>Bacteria</taxon>
        <taxon>Pseudomonadati</taxon>
        <taxon>Pseudomonadota</taxon>
        <taxon>Alphaproteobacteria</taxon>
        <taxon>Sphingomonadales</taxon>
        <taxon>Erythrobacteraceae</taxon>
        <taxon>Erythrobacter/Porphyrobacter group</taxon>
        <taxon>Erythrobacter</taxon>
    </lineage>
</organism>
<comment type="catalytic activity">
    <reaction evidence="6">
        <text>biotin + L-lysyl-[protein] + ATP = N(6)-biotinyl-L-lysyl-[protein] + AMP + diphosphate + H(+)</text>
        <dbReference type="Rhea" id="RHEA:11756"/>
        <dbReference type="Rhea" id="RHEA-COMP:9752"/>
        <dbReference type="Rhea" id="RHEA-COMP:10505"/>
        <dbReference type="ChEBI" id="CHEBI:15378"/>
        <dbReference type="ChEBI" id="CHEBI:29969"/>
        <dbReference type="ChEBI" id="CHEBI:30616"/>
        <dbReference type="ChEBI" id="CHEBI:33019"/>
        <dbReference type="ChEBI" id="CHEBI:57586"/>
        <dbReference type="ChEBI" id="CHEBI:83144"/>
        <dbReference type="ChEBI" id="CHEBI:456215"/>
        <dbReference type="EC" id="6.3.4.15"/>
    </reaction>
</comment>
<dbReference type="InterPro" id="IPR003142">
    <property type="entry name" value="BPL_C"/>
</dbReference>
<proteinExistence type="predicted"/>
<dbReference type="EC" id="6.3.4.15" evidence="5"/>
<gene>
    <name evidence="8" type="ORF">GCM10023208_23300</name>
</gene>
<feature type="domain" description="BPL/LPL catalytic" evidence="7">
    <location>
        <begin position="1"/>
        <end position="174"/>
    </location>
</feature>
<dbReference type="Proteomes" id="UP001500518">
    <property type="component" value="Unassembled WGS sequence"/>
</dbReference>
<dbReference type="PROSITE" id="PS51733">
    <property type="entry name" value="BPL_LPL_CATALYTIC"/>
    <property type="match status" value="1"/>
</dbReference>
<keyword evidence="3" id="KW-0067">ATP-binding</keyword>
<dbReference type="GO" id="GO:0016874">
    <property type="term" value="F:ligase activity"/>
    <property type="evidence" value="ECO:0007669"/>
    <property type="project" value="UniProtKB-KW"/>
</dbReference>
<dbReference type="SUPFAM" id="SSF55681">
    <property type="entry name" value="Class II aaRS and biotin synthetases"/>
    <property type="match status" value="1"/>
</dbReference>
<dbReference type="Pfam" id="PF02237">
    <property type="entry name" value="BPL_C"/>
    <property type="match status" value="1"/>
</dbReference>
<keyword evidence="9" id="KW-1185">Reference proteome</keyword>
<reference evidence="9" key="1">
    <citation type="journal article" date="2019" name="Int. J. Syst. Evol. Microbiol.">
        <title>The Global Catalogue of Microorganisms (GCM) 10K type strain sequencing project: providing services to taxonomists for standard genome sequencing and annotation.</title>
        <authorList>
            <consortium name="The Broad Institute Genomics Platform"/>
            <consortium name="The Broad Institute Genome Sequencing Center for Infectious Disease"/>
            <person name="Wu L."/>
            <person name="Ma J."/>
        </authorList>
    </citation>
    <scope>NUCLEOTIDE SEQUENCE [LARGE SCALE GENOMIC DNA]</scope>
    <source>
        <strain evidence="9">JCM 18014</strain>
    </source>
</reference>
<accession>A0ABP9KF83</accession>
<dbReference type="Pfam" id="PF03099">
    <property type="entry name" value="BPL_LplA_LipB"/>
    <property type="match status" value="1"/>
</dbReference>
<evidence type="ECO:0000256" key="1">
    <source>
        <dbReference type="ARBA" id="ARBA00022598"/>
    </source>
</evidence>
<dbReference type="InterPro" id="IPR004408">
    <property type="entry name" value="Biotin_CoA_COase_ligase"/>
</dbReference>
<evidence type="ECO:0000313" key="8">
    <source>
        <dbReference type="EMBL" id="GAA5057612.1"/>
    </source>
</evidence>
<evidence type="ECO:0000256" key="2">
    <source>
        <dbReference type="ARBA" id="ARBA00022741"/>
    </source>
</evidence>
<dbReference type="SUPFAM" id="SSF50037">
    <property type="entry name" value="C-terminal domain of transcriptional repressors"/>
    <property type="match status" value="1"/>
</dbReference>
<dbReference type="InterPro" id="IPR004143">
    <property type="entry name" value="BPL_LPL_catalytic"/>
</dbReference>
<protein>
    <recommendedName>
        <fullName evidence="5">biotin--[biotin carboxyl-carrier protein] ligase</fullName>
        <ecNumber evidence="5">6.3.4.15</ecNumber>
    </recommendedName>
</protein>
<name>A0ABP9KF83_9SPHN</name>
<dbReference type="Gene3D" id="3.30.930.10">
    <property type="entry name" value="Bira Bifunctional Protein, Domain 2"/>
    <property type="match status" value="1"/>
</dbReference>
<evidence type="ECO:0000313" key="9">
    <source>
        <dbReference type="Proteomes" id="UP001500518"/>
    </source>
</evidence>
<dbReference type="CDD" id="cd16442">
    <property type="entry name" value="BPL"/>
    <property type="match status" value="1"/>
</dbReference>
<evidence type="ECO:0000256" key="5">
    <source>
        <dbReference type="ARBA" id="ARBA00024227"/>
    </source>
</evidence>
<evidence type="ECO:0000259" key="7">
    <source>
        <dbReference type="PROSITE" id="PS51733"/>
    </source>
</evidence>
<dbReference type="Gene3D" id="2.30.30.100">
    <property type="match status" value="1"/>
</dbReference>
<keyword evidence="4" id="KW-0092">Biotin</keyword>
<dbReference type="InterPro" id="IPR008988">
    <property type="entry name" value="Transcriptional_repressor_C"/>
</dbReference>